<dbReference type="PANTHER" id="PTHR43245:SF58">
    <property type="entry name" value="BLL5923 PROTEIN"/>
    <property type="match status" value="1"/>
</dbReference>
<dbReference type="Gene3D" id="3.40.50.720">
    <property type="entry name" value="NAD(P)-binding Rossmann-like Domain"/>
    <property type="match status" value="1"/>
</dbReference>
<dbReference type="EMBL" id="JACIJO010000003">
    <property type="protein sequence ID" value="MBB6327766.1"/>
    <property type="molecule type" value="Genomic_DNA"/>
</dbReference>
<dbReference type="SUPFAM" id="SSF51735">
    <property type="entry name" value="NAD(P)-binding Rossmann-fold domains"/>
    <property type="match status" value="1"/>
</dbReference>
<dbReference type="InterPro" id="IPR050177">
    <property type="entry name" value="Lipid_A_modif_metabolic_enz"/>
</dbReference>
<comment type="caution">
    <text evidence="2">The sequence shown here is derived from an EMBL/GenBank/DDBJ whole genome shotgun (WGS) entry which is preliminary data.</text>
</comment>
<evidence type="ECO:0000259" key="1">
    <source>
        <dbReference type="Pfam" id="PF01370"/>
    </source>
</evidence>
<organism evidence="2 3">
    <name type="scientific">Algoriphagus iocasae</name>
    <dbReference type="NCBI Taxonomy" id="1836499"/>
    <lineage>
        <taxon>Bacteria</taxon>
        <taxon>Pseudomonadati</taxon>
        <taxon>Bacteroidota</taxon>
        <taxon>Cytophagia</taxon>
        <taxon>Cytophagales</taxon>
        <taxon>Cyclobacteriaceae</taxon>
        <taxon>Algoriphagus</taxon>
    </lineage>
</organism>
<name>A0A841MUI9_9BACT</name>
<dbReference type="InterPro" id="IPR001509">
    <property type="entry name" value="Epimerase_deHydtase"/>
</dbReference>
<proteinExistence type="predicted"/>
<accession>A0A841MUI9</accession>
<dbReference type="InterPro" id="IPR036291">
    <property type="entry name" value="NAD(P)-bd_dom_sf"/>
</dbReference>
<reference evidence="2 3" key="1">
    <citation type="submission" date="2020-08" db="EMBL/GenBank/DDBJ databases">
        <title>Genomic Encyclopedia of Type Strains, Phase IV (KMG-IV): sequencing the most valuable type-strain genomes for metagenomic binning, comparative biology and taxonomic classification.</title>
        <authorList>
            <person name="Goeker M."/>
        </authorList>
    </citation>
    <scope>NUCLEOTIDE SEQUENCE [LARGE SCALE GENOMIC DNA]</scope>
    <source>
        <strain evidence="2 3">DSM 102044</strain>
    </source>
</reference>
<protein>
    <submittedName>
        <fullName evidence="2">Nucleoside-diphosphate-sugar epimerase</fullName>
    </submittedName>
</protein>
<gene>
    <name evidence="2" type="ORF">FHS59_003409</name>
</gene>
<feature type="domain" description="NAD-dependent epimerase/dehydratase" evidence="1">
    <location>
        <begin position="2"/>
        <end position="148"/>
    </location>
</feature>
<sequence length="248" mass="27491">MDWVIHAASPAHFIPKTAAEKQSFFDVNVIGTERLLNGLTEIPKIFVYISTVAVYGLEEGEMIKESAPLNADTPYGRSKVEAENIIQDWARENEVKTFIFRLPLVVGENPPGNLSAIAKAIKKKIYFRIGKGENKKSMVLAEDVAYLIPQLEDKKPGIYHLCDPHPSCLSEIDSSIASQYAFKVKTLPDLPITLAAKIGDLIPFFPINSLKVKKLSNTLTFDTGKAISELGWKPNSVLEFLKNNTITS</sequence>
<dbReference type="Proteomes" id="UP000588604">
    <property type="component" value="Unassembled WGS sequence"/>
</dbReference>
<dbReference type="PANTHER" id="PTHR43245">
    <property type="entry name" value="BIFUNCTIONAL POLYMYXIN RESISTANCE PROTEIN ARNA"/>
    <property type="match status" value="1"/>
</dbReference>
<keyword evidence="3" id="KW-1185">Reference proteome</keyword>
<evidence type="ECO:0000313" key="2">
    <source>
        <dbReference type="EMBL" id="MBB6327766.1"/>
    </source>
</evidence>
<evidence type="ECO:0000313" key="3">
    <source>
        <dbReference type="Proteomes" id="UP000588604"/>
    </source>
</evidence>
<dbReference type="Pfam" id="PF01370">
    <property type="entry name" value="Epimerase"/>
    <property type="match status" value="1"/>
</dbReference>
<dbReference type="AlphaFoldDB" id="A0A841MUI9"/>